<dbReference type="Gene3D" id="3.40.50.1000">
    <property type="entry name" value="HAD superfamily/HAD-like"/>
    <property type="match status" value="1"/>
</dbReference>
<dbReference type="SFLD" id="SFLDG01129">
    <property type="entry name" value="C1.5:_HAD__Beta-PGM__Phosphata"/>
    <property type="match status" value="1"/>
</dbReference>
<dbReference type="SFLD" id="SFLDS00003">
    <property type="entry name" value="Haloacid_Dehalogenase"/>
    <property type="match status" value="1"/>
</dbReference>
<dbReference type="EMBL" id="JASJQH010007526">
    <property type="protein sequence ID" value="KAK9707822.1"/>
    <property type="molecule type" value="Genomic_DNA"/>
</dbReference>
<feature type="chain" id="PRO_5046812714" evidence="1">
    <location>
        <begin position="20"/>
        <end position="325"/>
    </location>
</feature>
<evidence type="ECO:0000313" key="3">
    <source>
        <dbReference type="Proteomes" id="UP001479436"/>
    </source>
</evidence>
<dbReference type="CDD" id="cd01427">
    <property type="entry name" value="HAD_like"/>
    <property type="match status" value="1"/>
</dbReference>
<gene>
    <name evidence="2" type="ORF">K7432_009954</name>
</gene>
<comment type="caution">
    <text evidence="2">The sequence shown here is derived from an EMBL/GenBank/DDBJ whole genome shotgun (WGS) entry which is preliminary data.</text>
</comment>
<feature type="signal peptide" evidence="1">
    <location>
        <begin position="1"/>
        <end position="19"/>
    </location>
</feature>
<reference evidence="2 3" key="1">
    <citation type="submission" date="2023-04" db="EMBL/GenBank/DDBJ databases">
        <title>Genome of Basidiobolus ranarum AG-B5.</title>
        <authorList>
            <person name="Stajich J.E."/>
            <person name="Carter-House D."/>
            <person name="Gryganskyi A."/>
        </authorList>
    </citation>
    <scope>NUCLEOTIDE SEQUENCE [LARGE SCALE GENOMIC DNA]</scope>
    <source>
        <strain evidence="2 3">AG-B5</strain>
    </source>
</reference>
<dbReference type="Proteomes" id="UP001479436">
    <property type="component" value="Unassembled WGS sequence"/>
</dbReference>
<keyword evidence="3" id="KW-1185">Reference proteome</keyword>
<dbReference type="SUPFAM" id="SSF56784">
    <property type="entry name" value="HAD-like"/>
    <property type="match status" value="1"/>
</dbReference>
<organism evidence="2 3">
    <name type="scientific">Basidiobolus ranarum</name>
    <dbReference type="NCBI Taxonomy" id="34480"/>
    <lineage>
        <taxon>Eukaryota</taxon>
        <taxon>Fungi</taxon>
        <taxon>Fungi incertae sedis</taxon>
        <taxon>Zoopagomycota</taxon>
        <taxon>Entomophthoromycotina</taxon>
        <taxon>Basidiobolomycetes</taxon>
        <taxon>Basidiobolales</taxon>
        <taxon>Basidiobolaceae</taxon>
        <taxon>Basidiobolus</taxon>
    </lineage>
</organism>
<evidence type="ECO:0000313" key="2">
    <source>
        <dbReference type="EMBL" id="KAK9707822.1"/>
    </source>
</evidence>
<accession>A0ABR2VWA2</accession>
<dbReference type="InterPro" id="IPR023214">
    <property type="entry name" value="HAD_sf"/>
</dbReference>
<keyword evidence="1" id="KW-0732">Signal</keyword>
<name>A0ABR2VWA2_9FUNG</name>
<evidence type="ECO:0000256" key="1">
    <source>
        <dbReference type="SAM" id="SignalP"/>
    </source>
</evidence>
<sequence length="325" mass="36873">MVVLSLLRMLALLHHRAMPQFPSILPKAIFLDSGGVINDNKLRGPQWSTLVAEYMPTTILGGKSEHWAKANQTFCHYMFELGRWNELQETCHNFKEFERRYFLEWIQYMVKEVNNSEDSLSENCSLATQNIPSPTAVRIVLPEDEEAQLDIAKTANLYCLPRVKADFPGAVEAIKALKFDQGFEIYTCSGETSTDLFHTLLSLGLLPDHQPENQGLGKKPIFTKLFGPDLIDQSKNSSEFYKRIFQDINIRPEDALVVDDKEKILAWAKELGAQTLLINNNPPQNLEIVDYHLHTLAELPALTSSWKIACKSKNTFAFACPTDIK</sequence>
<protein>
    <submittedName>
        <fullName evidence="2">Uncharacterized protein</fullName>
    </submittedName>
</protein>
<proteinExistence type="predicted"/>
<dbReference type="InterPro" id="IPR036412">
    <property type="entry name" value="HAD-like_sf"/>
</dbReference>